<feature type="transmembrane region" description="Helical" evidence="2">
    <location>
        <begin position="208"/>
        <end position="228"/>
    </location>
</feature>
<reference evidence="4 5" key="1">
    <citation type="submission" date="2024-06" db="EMBL/GenBank/DDBJ databases">
        <title>The Natural Products Discovery Center: Release of the First 8490 Sequenced Strains for Exploring Actinobacteria Biosynthetic Diversity.</title>
        <authorList>
            <person name="Kalkreuter E."/>
            <person name="Kautsar S.A."/>
            <person name="Yang D."/>
            <person name="Bader C.D."/>
            <person name="Teijaro C.N."/>
            <person name="Fluegel L."/>
            <person name="Davis C.M."/>
            <person name="Simpson J.R."/>
            <person name="Lauterbach L."/>
            <person name="Steele A.D."/>
            <person name="Gui C."/>
            <person name="Meng S."/>
            <person name="Li G."/>
            <person name="Viehrig K."/>
            <person name="Ye F."/>
            <person name="Su P."/>
            <person name="Kiefer A.F."/>
            <person name="Nichols A."/>
            <person name="Cepeda A.J."/>
            <person name="Yan W."/>
            <person name="Fan B."/>
            <person name="Jiang Y."/>
            <person name="Adhikari A."/>
            <person name="Zheng C.-J."/>
            <person name="Schuster L."/>
            <person name="Cowan T.M."/>
            <person name="Smanski M.J."/>
            <person name="Chevrette M.G."/>
            <person name="De Carvalho L.P.S."/>
            <person name="Shen B."/>
        </authorList>
    </citation>
    <scope>NUCLEOTIDE SEQUENCE [LARGE SCALE GENOMIC DNA]</scope>
    <source>
        <strain evidence="4 5">NPDC049344</strain>
    </source>
</reference>
<feature type="transmembrane region" description="Helical" evidence="2">
    <location>
        <begin position="288"/>
        <end position="306"/>
    </location>
</feature>
<protein>
    <submittedName>
        <fullName evidence="4">DUF4328 domain-containing protein</fullName>
    </submittedName>
</protein>
<feature type="transmembrane region" description="Helical" evidence="2">
    <location>
        <begin position="118"/>
        <end position="143"/>
    </location>
</feature>
<feature type="transmembrane region" description="Helical" evidence="2">
    <location>
        <begin position="249"/>
        <end position="268"/>
    </location>
</feature>
<evidence type="ECO:0000313" key="5">
    <source>
        <dbReference type="Proteomes" id="UP001552521"/>
    </source>
</evidence>
<dbReference type="Pfam" id="PF14219">
    <property type="entry name" value="DUF4328"/>
    <property type="match status" value="1"/>
</dbReference>
<proteinExistence type="predicted"/>
<evidence type="ECO:0000313" key="4">
    <source>
        <dbReference type="EMBL" id="MEV4679495.1"/>
    </source>
</evidence>
<keyword evidence="2" id="KW-0472">Membrane</keyword>
<dbReference type="RefSeq" id="WP_364586785.1">
    <property type="nucleotide sequence ID" value="NZ_JBFAQK010000001.1"/>
</dbReference>
<feature type="domain" description="DUF4328" evidence="3">
    <location>
        <begin position="155"/>
        <end position="310"/>
    </location>
</feature>
<keyword evidence="5" id="KW-1185">Reference proteome</keyword>
<sequence length="327" mass="33976">MLCSGCRENTVTAGEDLCERCLAAADTSPPTESDRAAAVSSPPAEPPGSHPAAVDTPSPAPGSGPAAVDTPSPAPGSGPATSDVVPQAGVSKAPPAPGLRPVVQAPGPLSVLRSPVGLGHAVSVLLLLVALGEIAAAVAALNLRRLMGLVTVGYSEEDAELADRLLVATSAFQIAAYLATVVVFIVWFHRVRSNADAFAPGMVERGRGWAVGGWFIPVAGLWIPRGIAVEVWRASRTDPLAPDKHEPHTLVNIWWVGFVVATVFTRYADRVYDNATTAQQVVNAVDQLVVGNALQIVAAVLAVLFVRRLTHMQHTKALNGTGRTVAV</sequence>
<evidence type="ECO:0000259" key="3">
    <source>
        <dbReference type="Pfam" id="PF14219"/>
    </source>
</evidence>
<feature type="compositionally biased region" description="Low complexity" evidence="1">
    <location>
        <begin position="61"/>
        <end position="83"/>
    </location>
</feature>
<keyword evidence="2" id="KW-0812">Transmembrane</keyword>
<dbReference type="EMBL" id="JBFAQK010000001">
    <property type="protein sequence ID" value="MEV4679495.1"/>
    <property type="molecule type" value="Genomic_DNA"/>
</dbReference>
<accession>A0ABV3HLP6</accession>
<name>A0ABV3HLP6_9ACTN</name>
<feature type="region of interest" description="Disordered" evidence="1">
    <location>
        <begin position="26"/>
        <end position="100"/>
    </location>
</feature>
<organism evidence="4 5">
    <name type="scientific">Streptomyces kurssanovii</name>
    <dbReference type="NCBI Taxonomy" id="67312"/>
    <lineage>
        <taxon>Bacteria</taxon>
        <taxon>Bacillati</taxon>
        <taxon>Actinomycetota</taxon>
        <taxon>Actinomycetes</taxon>
        <taxon>Kitasatosporales</taxon>
        <taxon>Streptomycetaceae</taxon>
        <taxon>Streptomyces</taxon>
    </lineage>
</organism>
<comment type="caution">
    <text evidence="4">The sequence shown here is derived from an EMBL/GenBank/DDBJ whole genome shotgun (WGS) entry which is preliminary data.</text>
</comment>
<dbReference type="Proteomes" id="UP001552521">
    <property type="component" value="Unassembled WGS sequence"/>
</dbReference>
<evidence type="ECO:0000256" key="2">
    <source>
        <dbReference type="SAM" id="Phobius"/>
    </source>
</evidence>
<dbReference type="InterPro" id="IPR025565">
    <property type="entry name" value="DUF4328"/>
</dbReference>
<feature type="transmembrane region" description="Helical" evidence="2">
    <location>
        <begin position="164"/>
        <end position="188"/>
    </location>
</feature>
<gene>
    <name evidence="4" type="ORF">AB0K36_01660</name>
</gene>
<keyword evidence="2" id="KW-1133">Transmembrane helix</keyword>
<evidence type="ECO:0000256" key="1">
    <source>
        <dbReference type="SAM" id="MobiDB-lite"/>
    </source>
</evidence>